<dbReference type="GO" id="GO:0004479">
    <property type="term" value="F:methionyl-tRNA formyltransferase activity"/>
    <property type="evidence" value="ECO:0007669"/>
    <property type="project" value="UniProtKB-UniRule"/>
</dbReference>
<evidence type="ECO:0000256" key="7">
    <source>
        <dbReference type="ARBA" id="ARBA00048558"/>
    </source>
</evidence>
<dbReference type="InterPro" id="IPR037022">
    <property type="entry name" value="Formyl_trans_C_sf"/>
</dbReference>
<sequence length="315" mass="33902">MSDSLRVIFAGTPDFAARHLQALLDSAHQVVGVFTQPDRPAGRGNRLTASPVKLLAQQHQLPVCQPKSLRPPESQRLVAELEADIMVVVAYGLILPQAVLDMPRLGCLNVHGSLLPRWRGAAPIQRALWAGDSATGVTIMRMDAGLDTGDMLYKSACDIQPEDTSASLYEKLANIGPRALLDTLARSAAGTLAPEKQDESQVTYAEKLSKEEARLDWSCPADMLARCVRAFNPWPISFFNVGDQTIKVWQAAAAAMATPAAPGTILQADKTGIRVATSSGALNMTLLQPAGKKAMAPQDLLNSRREWFTPGAILD</sequence>
<organism evidence="11 12">
    <name type="scientific">Acerihabitans arboris</name>
    <dbReference type="NCBI Taxonomy" id="2691583"/>
    <lineage>
        <taxon>Bacteria</taxon>
        <taxon>Pseudomonadati</taxon>
        <taxon>Pseudomonadota</taxon>
        <taxon>Gammaproteobacteria</taxon>
        <taxon>Enterobacterales</taxon>
        <taxon>Pectobacteriaceae</taxon>
        <taxon>Acerihabitans</taxon>
    </lineage>
</organism>
<dbReference type="HAMAP" id="MF_00182">
    <property type="entry name" value="Formyl_trans"/>
    <property type="match status" value="1"/>
</dbReference>
<protein>
    <recommendedName>
        <fullName evidence="4 8">Methionyl-tRNA formyltransferase</fullName>
        <ecNumber evidence="3 8">2.1.2.9</ecNumber>
    </recommendedName>
</protein>
<dbReference type="CDD" id="cd08646">
    <property type="entry name" value="FMT_core_Met-tRNA-FMT_N"/>
    <property type="match status" value="1"/>
</dbReference>
<dbReference type="InterPro" id="IPR036477">
    <property type="entry name" value="Formyl_transf_N_sf"/>
</dbReference>
<evidence type="ECO:0000259" key="9">
    <source>
        <dbReference type="Pfam" id="PF00551"/>
    </source>
</evidence>
<dbReference type="InterPro" id="IPR001555">
    <property type="entry name" value="GART_AS"/>
</dbReference>
<dbReference type="InterPro" id="IPR041711">
    <property type="entry name" value="Met-tRNA-FMT_N"/>
</dbReference>
<comment type="similarity">
    <text evidence="2 8">Belongs to the Fmt family.</text>
</comment>
<evidence type="ECO:0000256" key="6">
    <source>
        <dbReference type="ARBA" id="ARBA00022917"/>
    </source>
</evidence>
<dbReference type="Gene3D" id="3.10.25.10">
    <property type="entry name" value="Formyl transferase, C-terminal domain"/>
    <property type="match status" value="1"/>
</dbReference>
<evidence type="ECO:0000256" key="5">
    <source>
        <dbReference type="ARBA" id="ARBA00022679"/>
    </source>
</evidence>
<dbReference type="SUPFAM" id="SSF53328">
    <property type="entry name" value="Formyltransferase"/>
    <property type="match status" value="1"/>
</dbReference>
<evidence type="ECO:0000256" key="3">
    <source>
        <dbReference type="ARBA" id="ARBA00012261"/>
    </source>
</evidence>
<evidence type="ECO:0000256" key="1">
    <source>
        <dbReference type="ARBA" id="ARBA00002606"/>
    </source>
</evidence>
<dbReference type="Gene3D" id="3.40.50.170">
    <property type="entry name" value="Formyl transferase, N-terminal domain"/>
    <property type="match status" value="1"/>
</dbReference>
<dbReference type="EMBL" id="WUBS01000027">
    <property type="protein sequence ID" value="NDL65957.1"/>
    <property type="molecule type" value="Genomic_DNA"/>
</dbReference>
<keyword evidence="5 8" id="KW-0808">Transferase</keyword>
<dbReference type="Pfam" id="PF02911">
    <property type="entry name" value="Formyl_trans_C"/>
    <property type="match status" value="1"/>
</dbReference>
<dbReference type="GO" id="GO:0005829">
    <property type="term" value="C:cytosol"/>
    <property type="evidence" value="ECO:0007669"/>
    <property type="project" value="TreeGrafter"/>
</dbReference>
<keyword evidence="6 8" id="KW-0648">Protein biosynthesis</keyword>
<feature type="domain" description="Formyl transferase N-terminal" evidence="9">
    <location>
        <begin position="7"/>
        <end position="183"/>
    </location>
</feature>
<reference evidence="11 12" key="2">
    <citation type="submission" date="2020-02" db="EMBL/GenBank/DDBJ databases">
        <title>The new genus of Enterobacteriales.</title>
        <authorList>
            <person name="Kim I.S."/>
        </authorList>
    </citation>
    <scope>NUCLEOTIDE SEQUENCE [LARGE SCALE GENOMIC DNA]</scope>
    <source>
        <strain evidence="11 12">SAP-6</strain>
    </source>
</reference>
<dbReference type="CDD" id="cd08704">
    <property type="entry name" value="Met_tRNA_FMT_C"/>
    <property type="match status" value="1"/>
</dbReference>
<comment type="function">
    <text evidence="1 8">Attaches a formyl group to the free amino group of methionyl-tRNA(fMet). The formyl group appears to play a dual role in the initiator identity of N-formylmethionyl-tRNA by promoting its recognition by IF2 and preventing the misappropriation of this tRNA by the elongation apparatus.</text>
</comment>
<evidence type="ECO:0000313" key="11">
    <source>
        <dbReference type="EMBL" id="NDL65957.1"/>
    </source>
</evidence>
<evidence type="ECO:0000313" key="12">
    <source>
        <dbReference type="Proteomes" id="UP000461443"/>
    </source>
</evidence>
<proteinExistence type="inferred from homology"/>
<dbReference type="InterPro" id="IPR044135">
    <property type="entry name" value="Met-tRNA-FMT_C"/>
</dbReference>
<dbReference type="Proteomes" id="UP000461443">
    <property type="component" value="Unassembled WGS sequence"/>
</dbReference>
<dbReference type="InterPro" id="IPR011034">
    <property type="entry name" value="Formyl_transferase-like_C_sf"/>
</dbReference>
<gene>
    <name evidence="8" type="primary">fmt</name>
    <name evidence="11" type="ORF">GRH90_24845</name>
</gene>
<keyword evidence="12" id="KW-1185">Reference proteome</keyword>
<dbReference type="PROSITE" id="PS00373">
    <property type="entry name" value="GART"/>
    <property type="match status" value="1"/>
</dbReference>
<dbReference type="AlphaFoldDB" id="A0A845SS95"/>
<comment type="catalytic activity">
    <reaction evidence="7 8">
        <text>L-methionyl-tRNA(fMet) + (6R)-10-formyltetrahydrofolate = N-formyl-L-methionyl-tRNA(fMet) + (6S)-5,6,7,8-tetrahydrofolate + H(+)</text>
        <dbReference type="Rhea" id="RHEA:24380"/>
        <dbReference type="Rhea" id="RHEA-COMP:9952"/>
        <dbReference type="Rhea" id="RHEA-COMP:9953"/>
        <dbReference type="ChEBI" id="CHEBI:15378"/>
        <dbReference type="ChEBI" id="CHEBI:57453"/>
        <dbReference type="ChEBI" id="CHEBI:78530"/>
        <dbReference type="ChEBI" id="CHEBI:78844"/>
        <dbReference type="ChEBI" id="CHEBI:195366"/>
        <dbReference type="EC" id="2.1.2.9"/>
    </reaction>
</comment>
<dbReference type="NCBIfam" id="TIGR00460">
    <property type="entry name" value="fmt"/>
    <property type="match status" value="1"/>
</dbReference>
<dbReference type="InterPro" id="IPR002376">
    <property type="entry name" value="Formyl_transf_N"/>
</dbReference>
<dbReference type="SUPFAM" id="SSF50486">
    <property type="entry name" value="FMT C-terminal domain-like"/>
    <property type="match status" value="1"/>
</dbReference>
<evidence type="ECO:0000256" key="2">
    <source>
        <dbReference type="ARBA" id="ARBA00010699"/>
    </source>
</evidence>
<accession>A0A845SS95</accession>
<dbReference type="RefSeq" id="WP_162368668.1">
    <property type="nucleotide sequence ID" value="NZ_WUBS01000027.1"/>
</dbReference>
<dbReference type="Pfam" id="PF00551">
    <property type="entry name" value="Formyl_trans_N"/>
    <property type="match status" value="1"/>
</dbReference>
<evidence type="ECO:0000256" key="8">
    <source>
        <dbReference type="HAMAP-Rule" id="MF_00182"/>
    </source>
</evidence>
<dbReference type="FunFam" id="3.40.50.12230:FF:000001">
    <property type="entry name" value="Methionyl-tRNA formyltransferase"/>
    <property type="match status" value="1"/>
</dbReference>
<comment type="caution">
    <text evidence="11">The sequence shown here is derived from an EMBL/GenBank/DDBJ whole genome shotgun (WGS) entry which is preliminary data.</text>
</comment>
<dbReference type="InterPro" id="IPR005794">
    <property type="entry name" value="Fmt"/>
</dbReference>
<dbReference type="FunFam" id="3.40.50.170:FF:000003">
    <property type="entry name" value="Methionyl-tRNA formyltransferase"/>
    <property type="match status" value="1"/>
</dbReference>
<evidence type="ECO:0000259" key="10">
    <source>
        <dbReference type="Pfam" id="PF02911"/>
    </source>
</evidence>
<dbReference type="EC" id="2.1.2.9" evidence="3 8"/>
<dbReference type="PANTHER" id="PTHR11138:SF5">
    <property type="entry name" value="METHIONYL-TRNA FORMYLTRANSFERASE, MITOCHONDRIAL"/>
    <property type="match status" value="1"/>
</dbReference>
<evidence type="ECO:0000256" key="4">
    <source>
        <dbReference type="ARBA" id="ARBA00016014"/>
    </source>
</evidence>
<dbReference type="PANTHER" id="PTHR11138">
    <property type="entry name" value="METHIONYL-TRNA FORMYLTRANSFERASE"/>
    <property type="match status" value="1"/>
</dbReference>
<feature type="binding site" evidence="8">
    <location>
        <begin position="113"/>
        <end position="116"/>
    </location>
    <ligand>
        <name>(6S)-5,6,7,8-tetrahydrofolate</name>
        <dbReference type="ChEBI" id="CHEBI:57453"/>
    </ligand>
</feature>
<dbReference type="InterPro" id="IPR005793">
    <property type="entry name" value="Formyl_trans_C"/>
</dbReference>
<feature type="domain" description="Formyl transferase C-terminal" evidence="10">
    <location>
        <begin position="207"/>
        <end position="304"/>
    </location>
</feature>
<reference evidence="11 12" key="1">
    <citation type="submission" date="2019-12" db="EMBL/GenBank/DDBJ databases">
        <authorList>
            <person name="Lee S.D."/>
        </authorList>
    </citation>
    <scope>NUCLEOTIDE SEQUENCE [LARGE SCALE GENOMIC DNA]</scope>
    <source>
        <strain evidence="11 12">SAP-6</strain>
    </source>
</reference>
<name>A0A845SS95_9GAMM</name>